<accession>A0A2V1K0A9</accession>
<gene>
    <name evidence="5" type="primary">dprA</name>
    <name evidence="5" type="ORF">DD235_06030</name>
</gene>
<dbReference type="InterPro" id="IPR003488">
    <property type="entry name" value="DprA"/>
</dbReference>
<organism evidence="5 6">
    <name type="scientific">Corticimicrobacter populi</name>
    <dbReference type="NCBI Taxonomy" id="2175229"/>
    <lineage>
        <taxon>Bacteria</taxon>
        <taxon>Pseudomonadati</taxon>
        <taxon>Pseudomonadota</taxon>
        <taxon>Betaproteobacteria</taxon>
        <taxon>Burkholderiales</taxon>
        <taxon>Alcaligenaceae</taxon>
        <taxon>Corticimicrobacter</taxon>
    </lineage>
</organism>
<dbReference type="InterPro" id="IPR057666">
    <property type="entry name" value="DrpA_SLOG"/>
</dbReference>
<dbReference type="Proteomes" id="UP000245212">
    <property type="component" value="Unassembled WGS sequence"/>
</dbReference>
<dbReference type="NCBIfam" id="TIGR00732">
    <property type="entry name" value="dprA"/>
    <property type="match status" value="1"/>
</dbReference>
<feature type="region of interest" description="Disordered" evidence="2">
    <location>
        <begin position="298"/>
        <end position="322"/>
    </location>
</feature>
<feature type="domain" description="DprA winged helix" evidence="4">
    <location>
        <begin position="311"/>
        <end position="370"/>
    </location>
</feature>
<dbReference type="RefSeq" id="WP_109061167.1">
    <property type="nucleotide sequence ID" value="NZ_QETA01000002.1"/>
</dbReference>
<dbReference type="PANTHER" id="PTHR43022">
    <property type="entry name" value="PROTEIN SMF"/>
    <property type="match status" value="1"/>
</dbReference>
<keyword evidence="6" id="KW-1185">Reference proteome</keyword>
<evidence type="ECO:0000259" key="3">
    <source>
        <dbReference type="Pfam" id="PF02481"/>
    </source>
</evidence>
<dbReference type="Gene3D" id="3.40.50.450">
    <property type="match status" value="1"/>
</dbReference>
<feature type="domain" description="Smf/DprA SLOG" evidence="3">
    <location>
        <begin position="89"/>
        <end position="295"/>
    </location>
</feature>
<evidence type="ECO:0000313" key="6">
    <source>
        <dbReference type="Proteomes" id="UP000245212"/>
    </source>
</evidence>
<dbReference type="AlphaFoldDB" id="A0A2V1K0A9"/>
<comment type="caution">
    <text evidence="5">The sequence shown here is derived from an EMBL/GenBank/DDBJ whole genome shotgun (WGS) entry which is preliminary data.</text>
</comment>
<sequence length="378" mass="40255">MSHASSSPVDTSLRAWLRLSLEPGIGPIAVRCLLETIRDSSDFFSCPSAGWPAVLPRALTARLEAPLQAQTAAKIDRLEHWQQAPGRLILTQADQRYPALLRHIADPPVLLYAMGNIDCLNLPGFAIVGARSATRYGIDGARQFSRCLAECGWCIVSGLASGIDGAAHTGALEVPGGRTIAVLGNGLDHVYPPRHRPLGDRILAQDGLLLSEYPPWLPARPFRFPQRNRLIAGLSRGLLVAEASHGSGSLITARLAGEMGRDVFALPGSIHSPLSRGCHQLIREGAILTESMADIDTVLPPPCQPSRAPSPSPRHSPPADEQSAALLSALGCETLHLDTLLQRTGLPAAPLQTALMALELAGFVACLPDGRYQATQPD</sequence>
<dbReference type="InterPro" id="IPR036388">
    <property type="entry name" value="WH-like_DNA-bd_sf"/>
</dbReference>
<dbReference type="Pfam" id="PF17782">
    <property type="entry name" value="WHD_DprA"/>
    <property type="match status" value="1"/>
</dbReference>
<name>A0A2V1K0A9_9BURK</name>
<dbReference type="EMBL" id="QETA01000002">
    <property type="protein sequence ID" value="PWF23888.1"/>
    <property type="molecule type" value="Genomic_DNA"/>
</dbReference>
<dbReference type="Pfam" id="PF02481">
    <property type="entry name" value="DNA_processg_A"/>
    <property type="match status" value="1"/>
</dbReference>
<evidence type="ECO:0000313" key="5">
    <source>
        <dbReference type="EMBL" id="PWF23888.1"/>
    </source>
</evidence>
<evidence type="ECO:0000259" key="4">
    <source>
        <dbReference type="Pfam" id="PF17782"/>
    </source>
</evidence>
<feature type="compositionally biased region" description="Pro residues" evidence="2">
    <location>
        <begin position="299"/>
        <end position="316"/>
    </location>
</feature>
<comment type="similarity">
    <text evidence="1">Belongs to the DprA/Smf family.</text>
</comment>
<protein>
    <submittedName>
        <fullName evidence="5">DNA-protecting protein DprA</fullName>
    </submittedName>
</protein>
<proteinExistence type="inferred from homology"/>
<dbReference type="InterPro" id="IPR041614">
    <property type="entry name" value="DprA_WH"/>
</dbReference>
<dbReference type="Gene3D" id="1.10.10.10">
    <property type="entry name" value="Winged helix-like DNA-binding domain superfamily/Winged helix DNA-binding domain"/>
    <property type="match status" value="1"/>
</dbReference>
<dbReference type="GO" id="GO:0009294">
    <property type="term" value="P:DNA-mediated transformation"/>
    <property type="evidence" value="ECO:0007669"/>
    <property type="project" value="InterPro"/>
</dbReference>
<evidence type="ECO:0000256" key="1">
    <source>
        <dbReference type="ARBA" id="ARBA00006525"/>
    </source>
</evidence>
<reference evidence="6" key="1">
    <citation type="submission" date="2018-05" db="EMBL/GenBank/DDBJ databases">
        <authorList>
            <person name="Li Y."/>
        </authorList>
    </citation>
    <scope>NUCLEOTIDE SEQUENCE [LARGE SCALE GENOMIC DNA]</scope>
    <source>
        <strain evidence="6">3d-2-2</strain>
    </source>
</reference>
<dbReference type="PANTHER" id="PTHR43022:SF1">
    <property type="entry name" value="PROTEIN SMF"/>
    <property type="match status" value="1"/>
</dbReference>
<evidence type="ECO:0000256" key="2">
    <source>
        <dbReference type="SAM" id="MobiDB-lite"/>
    </source>
</evidence>
<dbReference type="SUPFAM" id="SSF102405">
    <property type="entry name" value="MCP/YpsA-like"/>
    <property type="match status" value="1"/>
</dbReference>